<feature type="site" description="Transition state stabilizer" evidence="8">
    <location>
        <position position="211"/>
    </location>
</feature>
<proteinExistence type="inferred from homology"/>
<dbReference type="OrthoDB" id="9789797at2"/>
<dbReference type="InterPro" id="IPR039901">
    <property type="entry name" value="Kdotransferase"/>
</dbReference>
<dbReference type="InterPro" id="IPR007507">
    <property type="entry name" value="Glycos_transf_N"/>
</dbReference>
<dbReference type="GO" id="GO:0009245">
    <property type="term" value="P:lipid A biosynthetic process"/>
    <property type="evidence" value="ECO:0007669"/>
    <property type="project" value="TreeGrafter"/>
</dbReference>
<organism evidence="11 12">
    <name type="scientific">Candidatus Methylopumilus planktonicus</name>
    <dbReference type="NCBI Taxonomy" id="1581557"/>
    <lineage>
        <taxon>Bacteria</taxon>
        <taxon>Pseudomonadati</taxon>
        <taxon>Pseudomonadota</taxon>
        <taxon>Betaproteobacteria</taxon>
        <taxon>Nitrosomonadales</taxon>
        <taxon>Methylophilaceae</taxon>
        <taxon>Candidatus Methylopumilus</taxon>
    </lineage>
</organism>
<dbReference type="Gene3D" id="3.40.50.11720">
    <property type="entry name" value="3-Deoxy-D-manno-octulosonic-acid transferase, N-terminal domain"/>
    <property type="match status" value="1"/>
</dbReference>
<dbReference type="GO" id="GO:0009244">
    <property type="term" value="P:lipopolysaccharide core region biosynthetic process"/>
    <property type="evidence" value="ECO:0007669"/>
    <property type="project" value="UniProtKB-UniRule"/>
</dbReference>
<gene>
    <name evidence="11" type="ORF">BN1208_1350</name>
</gene>
<evidence type="ECO:0000256" key="5">
    <source>
        <dbReference type="ARBA" id="ARBA00031445"/>
    </source>
</evidence>
<keyword evidence="9" id="KW-0448">Lipopolysaccharide biosynthesis</keyword>
<accession>A0A0D6EWX7</accession>
<comment type="similarity">
    <text evidence="9">Belongs to the glycosyltransferase group 1 family.</text>
</comment>
<evidence type="ECO:0000256" key="9">
    <source>
        <dbReference type="RuleBase" id="RU365103"/>
    </source>
</evidence>
<dbReference type="EMBL" id="LN827929">
    <property type="protein sequence ID" value="CEZ20230.1"/>
    <property type="molecule type" value="Genomic_DNA"/>
</dbReference>
<evidence type="ECO:0000313" key="11">
    <source>
        <dbReference type="EMBL" id="CEZ20230.1"/>
    </source>
</evidence>
<feature type="domain" description="3-deoxy-D-manno-octulosonic-acid transferase N-terminal" evidence="10">
    <location>
        <begin position="33"/>
        <end position="214"/>
    </location>
</feature>
<feature type="transmembrane region" description="Helical" evidence="9">
    <location>
        <begin position="6"/>
        <end position="23"/>
    </location>
</feature>
<keyword evidence="4 9" id="KW-0808">Transferase</keyword>
<evidence type="ECO:0000256" key="1">
    <source>
        <dbReference type="ARBA" id="ARBA00004713"/>
    </source>
</evidence>
<evidence type="ECO:0000256" key="2">
    <source>
        <dbReference type="ARBA" id="ARBA00012621"/>
    </source>
</evidence>
<dbReference type="EC" id="2.4.99.12" evidence="2 9"/>
<sequence length="421" mass="48852">MIRFFYSLLVYFLLPFTCFKLIYRGFRQPDYLKHWSERYGFYSASTKKIWGKRKILWIHAVSVGETKAAIPFIKLFLKKYPRHNLLITHGTPTGRVTSIDIKHSRIHRIYLPFDTPDATNRFLNTFKPEIGLLLETELWFNLIHQAFQKSIPLYLVNARLSEKSFQLYKRISLLVKPSLQELTGVLAQTRNDAKRFEALGARNLEVMGNLKFDVGPPRDTNKQSTALKKHLHLKNQLVLLIASSRQDEEEIILQRLLKLQYKNLVTIFVPRHPQRFKEVELMLKKYRASFIKRSDKKIKVKPYQFILGDSMGEMYSYYNLANIALMGGTILPYGGQNLIESMAMNVPVILGPHTYNFHDVSNEAIRTGAGLRIQTLDELEKVLPQMLHSSSQLKMKKACSEMMHSHQGATLRILNKIKPTL</sequence>
<dbReference type="STRING" id="1581557.BN1208_1350"/>
<dbReference type="KEGG" id="mbat:BN1208_1350"/>
<evidence type="ECO:0000256" key="8">
    <source>
        <dbReference type="PIRSR" id="PIRSR639901-2"/>
    </source>
</evidence>
<keyword evidence="9" id="KW-1003">Cell membrane</keyword>
<dbReference type="Pfam" id="PF04413">
    <property type="entry name" value="Glycos_transf_N"/>
    <property type="match status" value="1"/>
</dbReference>
<comment type="catalytic activity">
    <reaction evidence="6 9">
        <text>lipid IVA (E. coli) + CMP-3-deoxy-beta-D-manno-octulosonate = alpha-Kdo-(2-&gt;6)-lipid IVA (E. coli) + CMP + H(+)</text>
        <dbReference type="Rhea" id="RHEA:28066"/>
        <dbReference type="ChEBI" id="CHEBI:15378"/>
        <dbReference type="ChEBI" id="CHEBI:58603"/>
        <dbReference type="ChEBI" id="CHEBI:60364"/>
        <dbReference type="ChEBI" id="CHEBI:60377"/>
        <dbReference type="ChEBI" id="CHEBI:85987"/>
        <dbReference type="EC" id="2.4.99.12"/>
    </reaction>
</comment>
<keyword evidence="9" id="KW-0472">Membrane</keyword>
<reference evidence="12" key="1">
    <citation type="submission" date="2014-12" db="EMBL/GenBank/DDBJ databases">
        <authorList>
            <person name="Salcher M.M."/>
        </authorList>
    </citation>
    <scope>NUCLEOTIDE SEQUENCE [LARGE SCALE GENOMIC DNA]</scope>
    <source>
        <strain evidence="12">MMS-10A-171</strain>
    </source>
</reference>
<comment type="function">
    <text evidence="9">Involved in lipopolysaccharide (LPS) biosynthesis. Catalyzes the transfer of 3-deoxy-D-manno-octulosonate (Kdo) residue(s) from CMP-Kdo to lipid IV(A), the tetraacyldisaccharide-1,4'-bisphosphate precursor of lipid A.</text>
</comment>
<dbReference type="GO" id="GO:0005886">
    <property type="term" value="C:plasma membrane"/>
    <property type="evidence" value="ECO:0007669"/>
    <property type="project" value="UniProtKB-SubCell"/>
</dbReference>
<dbReference type="PANTHER" id="PTHR42755:SF1">
    <property type="entry name" value="3-DEOXY-D-MANNO-OCTULOSONIC ACID TRANSFERASE, MITOCHONDRIAL-RELATED"/>
    <property type="match status" value="1"/>
</dbReference>
<dbReference type="AlphaFoldDB" id="A0A0D6EWX7"/>
<feature type="active site" description="Proton acceptor" evidence="7">
    <location>
        <position position="65"/>
    </location>
</feature>
<evidence type="ECO:0000256" key="4">
    <source>
        <dbReference type="ARBA" id="ARBA00022679"/>
    </source>
</evidence>
<dbReference type="RefSeq" id="WP_046489031.1">
    <property type="nucleotide sequence ID" value="NZ_LN827929.1"/>
</dbReference>
<dbReference type="HOGENOM" id="CLU_036146_2_0_4"/>
<name>A0A0D6EWX7_9PROT</name>
<dbReference type="GO" id="GO:0043842">
    <property type="term" value="F:Kdo transferase activity"/>
    <property type="evidence" value="ECO:0007669"/>
    <property type="project" value="UniProtKB-EC"/>
</dbReference>
<dbReference type="InterPro" id="IPR038107">
    <property type="entry name" value="Glycos_transf_N_sf"/>
</dbReference>
<feature type="site" description="Transition state stabilizer" evidence="8">
    <location>
        <position position="135"/>
    </location>
</feature>
<evidence type="ECO:0000256" key="3">
    <source>
        <dbReference type="ARBA" id="ARBA00019077"/>
    </source>
</evidence>
<dbReference type="Gene3D" id="3.40.50.2000">
    <property type="entry name" value="Glycogen Phosphorylase B"/>
    <property type="match status" value="1"/>
</dbReference>
<evidence type="ECO:0000256" key="6">
    <source>
        <dbReference type="ARBA" id="ARBA00049183"/>
    </source>
</evidence>
<dbReference type="SUPFAM" id="SSF53756">
    <property type="entry name" value="UDP-Glycosyltransferase/glycogen phosphorylase"/>
    <property type="match status" value="1"/>
</dbReference>
<evidence type="ECO:0000259" key="10">
    <source>
        <dbReference type="Pfam" id="PF04413"/>
    </source>
</evidence>
<comment type="pathway">
    <text evidence="1 9">Bacterial outer membrane biogenesis; LPS core biosynthesis.</text>
</comment>
<evidence type="ECO:0000313" key="12">
    <source>
        <dbReference type="Proteomes" id="UP000064007"/>
    </source>
</evidence>
<keyword evidence="9" id="KW-0812">Transmembrane</keyword>
<protein>
    <recommendedName>
        <fullName evidence="3 9">3-deoxy-D-manno-octulosonic acid transferase</fullName>
        <shortName evidence="9">Kdo transferase</shortName>
        <ecNumber evidence="2 9">2.4.99.12</ecNumber>
    </recommendedName>
    <alternativeName>
        <fullName evidence="5 9">Lipid IV(A) 3-deoxy-D-manno-octulosonic acid transferase</fullName>
    </alternativeName>
</protein>
<dbReference type="Proteomes" id="UP000064007">
    <property type="component" value="Chromosome 1"/>
</dbReference>
<dbReference type="UniPathway" id="UPA00958"/>
<keyword evidence="9" id="KW-1133">Transmembrane helix</keyword>
<dbReference type="PANTHER" id="PTHR42755">
    <property type="entry name" value="3-DEOXY-MANNO-OCTULOSONATE CYTIDYLYLTRANSFERASE"/>
    <property type="match status" value="1"/>
</dbReference>
<comment type="subcellular location">
    <subcellularLocation>
        <location evidence="9">Cell membrane</location>
    </subcellularLocation>
</comment>
<evidence type="ECO:0000256" key="7">
    <source>
        <dbReference type="PIRSR" id="PIRSR639901-1"/>
    </source>
</evidence>
<keyword evidence="12" id="KW-1185">Reference proteome</keyword>